<keyword evidence="2 4" id="KW-0378">Hydrolase</keyword>
<dbReference type="Pfam" id="PF02230">
    <property type="entry name" value="Abhydrolase_2"/>
    <property type="match status" value="1"/>
</dbReference>
<dbReference type="InterPro" id="IPR029058">
    <property type="entry name" value="AB_hydrolase_fold"/>
</dbReference>
<dbReference type="Proteomes" id="UP001399917">
    <property type="component" value="Unassembled WGS sequence"/>
</dbReference>
<evidence type="ECO:0000313" key="5">
    <source>
        <dbReference type="Proteomes" id="UP001399917"/>
    </source>
</evidence>
<dbReference type="Gene3D" id="3.40.50.1820">
    <property type="entry name" value="alpha/beta hydrolase"/>
    <property type="match status" value="1"/>
</dbReference>
<comment type="caution">
    <text evidence="4">The sequence shown here is derived from an EMBL/GenBank/DDBJ whole genome shotgun (WGS) entry which is preliminary data.</text>
</comment>
<dbReference type="InterPro" id="IPR050565">
    <property type="entry name" value="LYPA1-2/EST-like"/>
</dbReference>
<comment type="similarity">
    <text evidence="1">Belongs to the AB hydrolase superfamily. AB hydrolase 2 family.</text>
</comment>
<dbReference type="RefSeq" id="WP_344842635.1">
    <property type="nucleotide sequence ID" value="NZ_BAABDF010000002.1"/>
</dbReference>
<dbReference type="EMBL" id="BAABDF010000002">
    <property type="protein sequence ID" value="GAA3855647.1"/>
    <property type="molecule type" value="Genomic_DNA"/>
</dbReference>
<keyword evidence="5" id="KW-1185">Reference proteome</keyword>
<reference evidence="5" key="1">
    <citation type="journal article" date="2019" name="Int. J. Syst. Evol. Microbiol.">
        <title>The Global Catalogue of Microorganisms (GCM) 10K type strain sequencing project: providing services to taxonomists for standard genome sequencing and annotation.</title>
        <authorList>
            <consortium name="The Broad Institute Genomics Platform"/>
            <consortium name="The Broad Institute Genome Sequencing Center for Infectious Disease"/>
            <person name="Wu L."/>
            <person name="Ma J."/>
        </authorList>
    </citation>
    <scope>NUCLEOTIDE SEQUENCE [LARGE SCALE GENOMIC DNA]</scope>
    <source>
        <strain evidence="5">JCM 17190</strain>
    </source>
</reference>
<proteinExistence type="inferred from homology"/>
<protein>
    <submittedName>
        <fullName evidence="4">Dienelactone hydrolase family protein</fullName>
    </submittedName>
</protein>
<evidence type="ECO:0000256" key="1">
    <source>
        <dbReference type="ARBA" id="ARBA00006499"/>
    </source>
</evidence>
<dbReference type="GO" id="GO:0016787">
    <property type="term" value="F:hydrolase activity"/>
    <property type="evidence" value="ECO:0007669"/>
    <property type="project" value="UniProtKB-KW"/>
</dbReference>
<evidence type="ECO:0000259" key="3">
    <source>
        <dbReference type="Pfam" id="PF02230"/>
    </source>
</evidence>
<dbReference type="SUPFAM" id="SSF53474">
    <property type="entry name" value="alpha/beta-Hydrolases"/>
    <property type="match status" value="1"/>
</dbReference>
<dbReference type="InterPro" id="IPR003140">
    <property type="entry name" value="PLipase/COase/thioEstase"/>
</dbReference>
<dbReference type="PANTHER" id="PTHR10655:SF17">
    <property type="entry name" value="LYSOPHOSPHOLIPASE-LIKE PROTEIN 1"/>
    <property type="match status" value="1"/>
</dbReference>
<sequence length="230" mass="25430">MAQSTFDLQYLVRPPKDPANPAPVLFLFHGFASNERNLHPLSKHVPEEWLVITARGTIKVAPNQYKWFEVERIDDWFEGGRTDPRMVVDVESERAARHQVSGFIVEMVRAHNADPNQIVVAGFSQGAALSLNLFLTSPSNYLASGAFGGRIMDGIKQQIPGHDALQAKPVFLGFGNQDPFISVEQAVATQSYLENLGLCVAVSKDDVGHTASGPQWIDFIRFIEALRTAQ</sequence>
<organism evidence="4 5">
    <name type="scientific">Celeribacter arenosi</name>
    <dbReference type="NCBI Taxonomy" id="792649"/>
    <lineage>
        <taxon>Bacteria</taxon>
        <taxon>Pseudomonadati</taxon>
        <taxon>Pseudomonadota</taxon>
        <taxon>Alphaproteobacteria</taxon>
        <taxon>Rhodobacterales</taxon>
        <taxon>Roseobacteraceae</taxon>
        <taxon>Celeribacter</taxon>
    </lineage>
</organism>
<name>A0ABP7JUS0_9RHOB</name>
<accession>A0ABP7JUS0</accession>
<gene>
    <name evidence="4" type="ORF">GCM10022404_03480</name>
</gene>
<evidence type="ECO:0000256" key="2">
    <source>
        <dbReference type="ARBA" id="ARBA00022801"/>
    </source>
</evidence>
<dbReference type="PANTHER" id="PTHR10655">
    <property type="entry name" value="LYSOPHOSPHOLIPASE-RELATED"/>
    <property type="match status" value="1"/>
</dbReference>
<evidence type="ECO:0000313" key="4">
    <source>
        <dbReference type="EMBL" id="GAA3855647.1"/>
    </source>
</evidence>
<feature type="domain" description="Phospholipase/carboxylesterase/thioesterase" evidence="3">
    <location>
        <begin position="22"/>
        <end position="224"/>
    </location>
</feature>